<feature type="chain" id="PRO_5043330672" evidence="1">
    <location>
        <begin position="23"/>
        <end position="556"/>
    </location>
</feature>
<dbReference type="Proteomes" id="UP001215078">
    <property type="component" value="Unassembled WGS sequence"/>
</dbReference>
<name>A0AAW6IKQ3_BACOV</name>
<dbReference type="InterPro" id="IPR051043">
    <property type="entry name" value="Sulfatase_Mod_Factor_Kinase"/>
</dbReference>
<evidence type="ECO:0000259" key="2">
    <source>
        <dbReference type="Pfam" id="PF03781"/>
    </source>
</evidence>
<dbReference type="EMBL" id="JAQQPO010000023">
    <property type="protein sequence ID" value="MDC7960149.1"/>
    <property type="molecule type" value="Genomic_DNA"/>
</dbReference>
<keyword evidence="1" id="KW-0732">Signal</keyword>
<dbReference type="AlphaFoldDB" id="A0AAW6IKQ3"/>
<dbReference type="GO" id="GO:0120147">
    <property type="term" value="F:formylglycine-generating oxidase activity"/>
    <property type="evidence" value="ECO:0007669"/>
    <property type="project" value="TreeGrafter"/>
</dbReference>
<dbReference type="InterPro" id="IPR042095">
    <property type="entry name" value="SUMF_sf"/>
</dbReference>
<evidence type="ECO:0000313" key="4">
    <source>
        <dbReference type="Proteomes" id="UP001215078"/>
    </source>
</evidence>
<dbReference type="Pfam" id="PF03781">
    <property type="entry name" value="FGE-sulfatase"/>
    <property type="match status" value="1"/>
</dbReference>
<evidence type="ECO:0000313" key="3">
    <source>
        <dbReference type="EMBL" id="MDC7960149.1"/>
    </source>
</evidence>
<reference evidence="3" key="1">
    <citation type="submission" date="2022-10" db="EMBL/GenBank/DDBJ databases">
        <title>Human gut microbiome strain richness.</title>
        <authorList>
            <person name="Chen-Liaw A."/>
        </authorList>
    </citation>
    <scope>NUCLEOTIDE SEQUENCE</scope>
    <source>
        <strain evidence="3">RTP21484st1_H8_RTP21484_190118</strain>
    </source>
</reference>
<dbReference type="PANTHER" id="PTHR23150">
    <property type="entry name" value="SULFATASE MODIFYING FACTOR 1, 2"/>
    <property type="match status" value="1"/>
</dbReference>
<dbReference type="SUPFAM" id="SSF56436">
    <property type="entry name" value="C-type lectin-like"/>
    <property type="match status" value="1"/>
</dbReference>
<proteinExistence type="predicted"/>
<feature type="domain" description="Sulfatase-modifying factor enzyme-like" evidence="2">
    <location>
        <begin position="394"/>
        <end position="552"/>
    </location>
</feature>
<dbReference type="InterPro" id="IPR005532">
    <property type="entry name" value="SUMF_dom"/>
</dbReference>
<protein>
    <submittedName>
        <fullName evidence="3">SUMF1/EgtB/PvdO family nonheme iron enzyme</fullName>
    </submittedName>
</protein>
<gene>
    <name evidence="3" type="ORF">PQ628_18255</name>
</gene>
<dbReference type="InterPro" id="IPR016187">
    <property type="entry name" value="CTDL_fold"/>
</dbReference>
<feature type="signal peptide" evidence="1">
    <location>
        <begin position="1"/>
        <end position="22"/>
    </location>
</feature>
<organism evidence="3 4">
    <name type="scientific">Bacteroides ovatus</name>
    <dbReference type="NCBI Taxonomy" id="28116"/>
    <lineage>
        <taxon>Bacteria</taxon>
        <taxon>Pseudomonadati</taxon>
        <taxon>Bacteroidota</taxon>
        <taxon>Bacteroidia</taxon>
        <taxon>Bacteroidales</taxon>
        <taxon>Bacteroidaceae</taxon>
        <taxon>Bacteroides</taxon>
    </lineage>
</organism>
<evidence type="ECO:0000256" key="1">
    <source>
        <dbReference type="SAM" id="SignalP"/>
    </source>
</evidence>
<dbReference type="RefSeq" id="WP_117935576.1">
    <property type="nucleotide sequence ID" value="NZ_JAQQPO010000023.1"/>
</dbReference>
<accession>A0AAW6IKQ3</accession>
<sequence length="556" mass="61178">MKNILKILCLCCLSLLFLSAMNSCQDDNEEIEEAVLPDGQEQDSTSGNLTASIVDGLYVNWSKGDMIMLVYDGQAVRAETQESGSTSILSGTVGSSFTEDNPLYGVYPADNVVSSDRESVTITVPATQTGGGSGYDEKSVVVVARTISESLAFRTIGGGIKLNFQMSGVTKVELESVDGYALSGTAGIKWNEQSMPTVDEISNAHSIITFNAPETSGFIPSKDYYISTLPCDVYGGYRLSIYREDGWVADYFGVHQTIERASYITPNDLVENELKFEAPDAPLVEEERPELDATTTALLRQYQQNPTEENKQALLDQMGLRYDKVVARKKAKLRELERDAKTPGLVEEMQGIVDEMVENRDIRLEQQFLRLIDPRNDDDPNDAWMVLRGASAPNAYIGYAPVTNAEYADFKKDFIYDAGKGNYPVVNITIAEATAYCNWLTAQDNAHVYRLPTDEEWILGAGHMPKDVSMNSSRVESGLTAVDAYSQTTGACGGIDFWGNCWEWTSSTDSSGSYIVKGGSWDSERDDCRSEKSDVVRTGTQGYANVGFRVVRTDSN</sequence>
<dbReference type="PANTHER" id="PTHR23150:SF19">
    <property type="entry name" value="FORMYLGLYCINE-GENERATING ENZYME"/>
    <property type="match status" value="1"/>
</dbReference>
<dbReference type="Gene3D" id="3.90.1580.10">
    <property type="entry name" value="paralog of FGE (formylglycine-generating enzyme)"/>
    <property type="match status" value="1"/>
</dbReference>
<comment type="caution">
    <text evidence="3">The sequence shown here is derived from an EMBL/GenBank/DDBJ whole genome shotgun (WGS) entry which is preliminary data.</text>
</comment>